<sequence length="69" mass="7575">MITAQYVLQPLYSIFVPESLRGVRRLISQAAPFMSTGPAQPEVTSLLTYTAKKPSILADELGTFFALLD</sequence>
<keyword evidence="2" id="KW-1185">Reference proteome</keyword>
<proteinExistence type="predicted"/>
<comment type="caution">
    <text evidence="1">The sequence shown here is derived from an EMBL/GenBank/DDBJ whole genome shotgun (WGS) entry which is preliminary data.</text>
</comment>
<name>A0ABV1VXY7_9ACTN</name>
<accession>A0ABV1VXY7</accession>
<gene>
    <name evidence="1" type="ORF">ABT317_07075</name>
</gene>
<organism evidence="1 2">
    <name type="scientific">Streptomyces carpinensis</name>
    <dbReference type="NCBI Taxonomy" id="66369"/>
    <lineage>
        <taxon>Bacteria</taxon>
        <taxon>Bacillati</taxon>
        <taxon>Actinomycetota</taxon>
        <taxon>Actinomycetes</taxon>
        <taxon>Kitasatosporales</taxon>
        <taxon>Streptomycetaceae</taxon>
        <taxon>Streptomyces</taxon>
    </lineage>
</organism>
<evidence type="ECO:0000313" key="2">
    <source>
        <dbReference type="Proteomes" id="UP001458415"/>
    </source>
</evidence>
<evidence type="ECO:0000313" key="1">
    <source>
        <dbReference type="EMBL" id="MER6976794.1"/>
    </source>
</evidence>
<reference evidence="1 2" key="1">
    <citation type="submission" date="2024-06" db="EMBL/GenBank/DDBJ databases">
        <title>The Natural Products Discovery Center: Release of the First 8490 Sequenced Strains for Exploring Actinobacteria Biosynthetic Diversity.</title>
        <authorList>
            <person name="Kalkreuter E."/>
            <person name="Kautsar S.A."/>
            <person name="Yang D."/>
            <person name="Bader C.D."/>
            <person name="Teijaro C.N."/>
            <person name="Fluegel L."/>
            <person name="Davis C.M."/>
            <person name="Simpson J.R."/>
            <person name="Lauterbach L."/>
            <person name="Steele A.D."/>
            <person name="Gui C."/>
            <person name="Meng S."/>
            <person name="Li G."/>
            <person name="Viehrig K."/>
            <person name="Ye F."/>
            <person name="Su P."/>
            <person name="Kiefer A.F."/>
            <person name="Nichols A."/>
            <person name="Cepeda A.J."/>
            <person name="Yan W."/>
            <person name="Fan B."/>
            <person name="Jiang Y."/>
            <person name="Adhikari A."/>
            <person name="Zheng C.-J."/>
            <person name="Schuster L."/>
            <person name="Cowan T.M."/>
            <person name="Smanski M.J."/>
            <person name="Chevrette M.G."/>
            <person name="De Carvalho L.P.S."/>
            <person name="Shen B."/>
        </authorList>
    </citation>
    <scope>NUCLEOTIDE SEQUENCE [LARGE SCALE GENOMIC DNA]</scope>
    <source>
        <strain evidence="1 2">NPDC000634</strain>
    </source>
</reference>
<dbReference type="Proteomes" id="UP001458415">
    <property type="component" value="Unassembled WGS sequence"/>
</dbReference>
<protein>
    <submittedName>
        <fullName evidence="1">Uncharacterized protein</fullName>
    </submittedName>
</protein>
<dbReference type="EMBL" id="JBEPCU010000068">
    <property type="protein sequence ID" value="MER6976794.1"/>
    <property type="molecule type" value="Genomic_DNA"/>
</dbReference>